<keyword evidence="2" id="KW-0378">Hydrolase</keyword>
<keyword evidence="2" id="KW-0347">Helicase</keyword>
<organism evidence="2 3">
    <name type="scientific">Venturia nashicola</name>
    <dbReference type="NCBI Taxonomy" id="86259"/>
    <lineage>
        <taxon>Eukaryota</taxon>
        <taxon>Fungi</taxon>
        <taxon>Dikarya</taxon>
        <taxon>Ascomycota</taxon>
        <taxon>Pezizomycotina</taxon>
        <taxon>Dothideomycetes</taxon>
        <taxon>Pleosporomycetidae</taxon>
        <taxon>Venturiales</taxon>
        <taxon>Venturiaceae</taxon>
        <taxon>Venturia</taxon>
    </lineage>
</organism>
<keyword evidence="2" id="KW-0547">Nucleotide-binding</keyword>
<feature type="region of interest" description="Disordered" evidence="1">
    <location>
        <begin position="1"/>
        <end position="79"/>
    </location>
</feature>
<gene>
    <name evidence="2" type="ORF">E6O75_ATG09713</name>
</gene>
<keyword evidence="2" id="KW-0067">ATP-binding</keyword>
<dbReference type="GO" id="GO:0004386">
    <property type="term" value="F:helicase activity"/>
    <property type="evidence" value="ECO:0007669"/>
    <property type="project" value="UniProtKB-KW"/>
</dbReference>
<sequence>METHVHRLSVTKAEDTPNPEFATTPPPRLQKKHGQRKLSTGGVYRVDTLRPFPASNDCSKEDQAPTRPEEVKREDRRTKALTAQEWATEQGFIFPRPAAAPPPIRHNINQQIRQAMMRRAQARGPKEKPLHTHYQRFDEGTFGQRVLDTSLSHPRRRSLLSAELKSEETKTANSDEPTPSQSRITTAKDTQPPSPGTELRRDSGYCDDDNKDNEDDGDVCPGADKNFQYDFGQQDILF</sequence>
<evidence type="ECO:0000313" key="2">
    <source>
        <dbReference type="EMBL" id="TID16947.1"/>
    </source>
</evidence>
<protein>
    <submittedName>
        <fullName evidence="2">ATP-dependent RNA helicase</fullName>
    </submittedName>
</protein>
<feature type="compositionally biased region" description="Polar residues" evidence="1">
    <location>
        <begin position="171"/>
        <end position="191"/>
    </location>
</feature>
<evidence type="ECO:0000256" key="1">
    <source>
        <dbReference type="SAM" id="MobiDB-lite"/>
    </source>
</evidence>
<feature type="compositionally biased region" description="Basic and acidic residues" evidence="1">
    <location>
        <begin position="58"/>
        <end position="78"/>
    </location>
</feature>
<accession>A0A4Z1P057</accession>
<dbReference type="EMBL" id="SNSC02000017">
    <property type="protein sequence ID" value="TID16947.1"/>
    <property type="molecule type" value="Genomic_DNA"/>
</dbReference>
<proteinExistence type="predicted"/>
<dbReference type="Proteomes" id="UP000298493">
    <property type="component" value="Unassembled WGS sequence"/>
</dbReference>
<feature type="region of interest" description="Disordered" evidence="1">
    <location>
        <begin position="161"/>
        <end position="226"/>
    </location>
</feature>
<feature type="compositionally biased region" description="Basic and acidic residues" evidence="1">
    <location>
        <begin position="124"/>
        <end position="138"/>
    </location>
</feature>
<feature type="region of interest" description="Disordered" evidence="1">
    <location>
        <begin position="118"/>
        <end position="138"/>
    </location>
</feature>
<name>A0A4Z1P057_9PEZI</name>
<dbReference type="AlphaFoldDB" id="A0A4Z1P057"/>
<keyword evidence="3" id="KW-1185">Reference proteome</keyword>
<evidence type="ECO:0000313" key="3">
    <source>
        <dbReference type="Proteomes" id="UP000298493"/>
    </source>
</evidence>
<reference evidence="2 3" key="1">
    <citation type="submission" date="2019-04" db="EMBL/GenBank/DDBJ databases">
        <title>High contiguity whole genome sequence and gene annotation resource for two Venturia nashicola isolates.</title>
        <authorList>
            <person name="Prokchorchik M."/>
            <person name="Won K."/>
            <person name="Lee Y."/>
            <person name="Choi E.D."/>
            <person name="Segonzac C."/>
            <person name="Sohn K.H."/>
        </authorList>
    </citation>
    <scope>NUCLEOTIDE SEQUENCE [LARGE SCALE GENOMIC DNA]</scope>
    <source>
        <strain evidence="2 3">PRI2</strain>
    </source>
</reference>
<comment type="caution">
    <text evidence="2">The sequence shown here is derived from an EMBL/GenBank/DDBJ whole genome shotgun (WGS) entry which is preliminary data.</text>
</comment>
<feature type="compositionally biased region" description="Acidic residues" evidence="1">
    <location>
        <begin position="205"/>
        <end position="218"/>
    </location>
</feature>